<gene>
    <name evidence="2" type="ORF">DFQ11_1011030</name>
</gene>
<keyword evidence="3" id="KW-1185">Reference proteome</keyword>
<organism evidence="2 3">
    <name type="scientific">Winogradskyella epiphytica</name>
    <dbReference type="NCBI Taxonomy" id="262005"/>
    <lineage>
        <taxon>Bacteria</taxon>
        <taxon>Pseudomonadati</taxon>
        <taxon>Bacteroidota</taxon>
        <taxon>Flavobacteriia</taxon>
        <taxon>Flavobacteriales</taxon>
        <taxon>Flavobacteriaceae</taxon>
        <taxon>Winogradskyella</taxon>
    </lineage>
</organism>
<dbReference type="OrthoDB" id="32195at2"/>
<dbReference type="InterPro" id="IPR007505">
    <property type="entry name" value="PDDEXK_7"/>
</dbReference>
<evidence type="ECO:0000259" key="1">
    <source>
        <dbReference type="Pfam" id="PF09823"/>
    </source>
</evidence>
<reference evidence="2 3" key="1">
    <citation type="submission" date="2018-06" db="EMBL/GenBank/DDBJ databases">
        <title>Genomic Encyclopedia of Type Strains, Phase III (KMG-III): the genomes of soil and plant-associated and newly described type strains.</title>
        <authorList>
            <person name="Whitman W."/>
        </authorList>
    </citation>
    <scope>NUCLEOTIDE SEQUENCE [LARGE SCALE GENOMIC DNA]</scope>
    <source>
        <strain evidence="2 3">CECT 7945</strain>
    </source>
</reference>
<dbReference type="InterPro" id="IPR018633">
    <property type="entry name" value="DUF2357"/>
</dbReference>
<feature type="domain" description="DUF2357" evidence="1">
    <location>
        <begin position="81"/>
        <end position="339"/>
    </location>
</feature>
<dbReference type="Pfam" id="PF04411">
    <property type="entry name" value="PDDEXK_7"/>
    <property type="match status" value="1"/>
</dbReference>
<proteinExistence type="predicted"/>
<evidence type="ECO:0000313" key="3">
    <source>
        <dbReference type="Proteomes" id="UP000248054"/>
    </source>
</evidence>
<comment type="caution">
    <text evidence="2">The sequence shown here is derived from an EMBL/GenBank/DDBJ whole genome shotgun (WGS) entry which is preliminary data.</text>
</comment>
<protein>
    <recommendedName>
        <fullName evidence="1">DUF2357 domain-containing protein</fullName>
    </recommendedName>
</protein>
<accession>A0A2V4X119</accession>
<name>A0A2V4X119_9FLAO</name>
<dbReference type="Proteomes" id="UP000248054">
    <property type="component" value="Unassembled WGS sequence"/>
</dbReference>
<dbReference type="EMBL" id="QJTD01000001">
    <property type="protein sequence ID" value="PYE83592.1"/>
    <property type="molecule type" value="Genomic_DNA"/>
</dbReference>
<dbReference type="AlphaFoldDB" id="A0A2V4X119"/>
<sequence>MKESFPSIKVEFKKGVFLTIYTIGKNAQIFEIEPQEAEEFGEATIQILESKRYEYEFSDKAYQLVPSKEFIPSNSETTSRGIIAPGNYVGTLELNIINKSENETLKYHLEVLATKFDSENNFDKSYRENYRSMVEDITEKCTELLMQSNSPVNQYFEPDFTKGNKIIYQKFSFVKSVIGNDEFEASIMRIFSGPKTNWINRNENVDIRSIKKFTNKNVKELIKGTNRMPLPKQHSLYNEDKLTSVPIKINSYKQEPSLDTPENRFIKHALETYLQFCENCSSAFEPDSKDQKEADYLANTLENYLNHSFFKEVSRPTTLKLNSPTLQRKSGYRQILKSWLMFDLASKLTWTGAQDDDYIAGKRDIATLYEYWLFFVLYDLFKSKFNLSHLEHEGKPYEHLFETTKSGLNLIIKSGRHTALRGSSIIKNRALNIKFSFNRTFSGNKDSFPKAGSWTTAMRPDYTLTIWPKKLTETKAEIEEQIVHIHFDAKYKVNHFNVKTNDTDLELSKEEEEEVLNKIKKEERAGKYKNADLLKMHAYKDAIRRTGGAYILYPGTKQTRFKGFHELIPGLGAFAINPNNEKENIEDLSNFIDKVINHLVNRASQRENIASKTYEITKDGKSKPLNEPLPEYVNNKKLIPDETYVLVGYAKSELRKERMEWFHKEGKYNFRMNDEDGALHFTEKEAKAEFLLIRESKDGIATNLYKLKKGIKVYTGSKLEADLHPDAKKDAYLVVEFESDIISEFKGARFDCNDTKEYKELEKKYKNPRIRAGIPFTTTLTELMNVKIP</sequence>
<evidence type="ECO:0000313" key="2">
    <source>
        <dbReference type="EMBL" id="PYE83592.1"/>
    </source>
</evidence>
<dbReference type="Pfam" id="PF09823">
    <property type="entry name" value="DUF2357"/>
    <property type="match status" value="1"/>
</dbReference>
<dbReference type="RefSeq" id="WP_110474734.1">
    <property type="nucleotide sequence ID" value="NZ_BMWQ01000001.1"/>
</dbReference>